<sequence>MKNIIKPFVVCLSLFLQTESHAQYHQFVDPLIGSEGLGNVFIGPSCPYGMIKPGPDNDLHANSGYSADIDKPIYGFSQVHVSGTGGGAKYGNVSVMPFSGDFASIKQESLRENEKVALGYYSTLLSKHNIQTEITTSDRAAFYRFQFGNNDKNAIKIDLGRYLDESIIPDGRESQQFVGSQVEVISDTEVRGYTKIRGGWNNGGAYTVYFTAIFDQPFSEFSTWKDQKFYPNQKNQVDEGKKTGAMLFFNGLKDKKVNMKIGISFISSLKAKLNVDNEIPHWNFEKELAETQQKWEDLLQRAEVDKDASVEKKTMFYTGLYHTMLMPVDRTGENPLWENNSPYYDDFYAIWDTYRSSSPLITLLNPSREVDIVNAMLQIYKRDGYLPDARSGNANGRTQGGSNAEVVIADAFVKGLEGINYKLALEAMMKDAMFPPGGNEEKEGRGGLVDYNRLGYVSTDYVRSGNRTIEYAYNDYCLAIVAKGIKRKGEYWRFIKQSDNWQNLWRDIEDNGSRGFIMPKDANGKWVDSIQCAATNGKINYVPYTPLAQDWPNCVCWWCGFFYEASSWEYSLSVPHDVAMLIQKSGGKEAFEKRLNTFFREEFYNVANEPSFLTPNLYHWIGRPDLSTDRIHTIIDENYDASRDGIPGNDDSGAMSSWLSFHMMGLYPNAGQSYYLINTPYFKETVIHQENGKDFTIKAKNLSTKNKYIQSATLNGNSFENAFIEHQDILNGGVLEFVMGAKPSKTWGTKQVPPSKSDKK</sequence>
<dbReference type="Pfam" id="PF17678">
    <property type="entry name" value="Glyco_hydro_92N"/>
    <property type="match status" value="1"/>
</dbReference>
<dbReference type="InterPro" id="IPR041371">
    <property type="entry name" value="GH92_N"/>
</dbReference>
<evidence type="ECO:0000259" key="4">
    <source>
        <dbReference type="Pfam" id="PF07971"/>
    </source>
</evidence>
<reference evidence="7" key="1">
    <citation type="submission" date="2016-11" db="EMBL/GenBank/DDBJ databases">
        <authorList>
            <person name="Varghese N."/>
            <person name="Submissions S."/>
        </authorList>
    </citation>
    <scope>NUCLEOTIDE SEQUENCE [LARGE SCALE GENOMIC DNA]</scope>
    <source>
        <strain evidence="7">DSM 100572</strain>
    </source>
</reference>
<dbReference type="PANTHER" id="PTHR12143">
    <property type="entry name" value="PEPTIDE N-GLYCANASE PNGASE -RELATED"/>
    <property type="match status" value="1"/>
</dbReference>
<dbReference type="AlphaFoldDB" id="A0A1M5UGB8"/>
<feature type="domain" description="Glycosyl hydrolase family 92 N-terminal" evidence="5">
    <location>
        <begin position="27"/>
        <end position="264"/>
    </location>
</feature>
<dbReference type="SUPFAM" id="SSF48208">
    <property type="entry name" value="Six-hairpin glycosidases"/>
    <property type="match status" value="1"/>
</dbReference>
<dbReference type="InterPro" id="IPR008928">
    <property type="entry name" value="6-hairpin_glycosidase_sf"/>
</dbReference>
<dbReference type="GO" id="GO:0006516">
    <property type="term" value="P:glycoprotein catabolic process"/>
    <property type="evidence" value="ECO:0007669"/>
    <property type="project" value="TreeGrafter"/>
</dbReference>
<evidence type="ECO:0000256" key="3">
    <source>
        <dbReference type="ARBA" id="ARBA00022837"/>
    </source>
</evidence>
<organism evidence="6 7">
    <name type="scientific">Wenyingzhuangia marina</name>
    <dbReference type="NCBI Taxonomy" id="1195760"/>
    <lineage>
        <taxon>Bacteria</taxon>
        <taxon>Pseudomonadati</taxon>
        <taxon>Bacteroidota</taxon>
        <taxon>Flavobacteriia</taxon>
        <taxon>Flavobacteriales</taxon>
        <taxon>Flavobacteriaceae</taxon>
        <taxon>Wenyingzhuangia</taxon>
    </lineage>
</organism>
<dbReference type="Gene3D" id="1.20.1050.60">
    <property type="entry name" value="alpha-1,2-mannosidase"/>
    <property type="match status" value="1"/>
</dbReference>
<dbReference type="GO" id="GO:0005975">
    <property type="term" value="P:carbohydrate metabolic process"/>
    <property type="evidence" value="ECO:0007669"/>
    <property type="project" value="InterPro"/>
</dbReference>
<dbReference type="RefSeq" id="WP_073119392.1">
    <property type="nucleotide sequence ID" value="NZ_BMEN01000002.1"/>
</dbReference>
<dbReference type="InterPro" id="IPR050883">
    <property type="entry name" value="PNGase"/>
</dbReference>
<dbReference type="GO" id="GO:0005829">
    <property type="term" value="C:cytosol"/>
    <property type="evidence" value="ECO:0007669"/>
    <property type="project" value="TreeGrafter"/>
</dbReference>
<dbReference type="InterPro" id="IPR012939">
    <property type="entry name" value="Glyco_hydro_92"/>
</dbReference>
<dbReference type="OrthoDB" id="9804511at2"/>
<proteinExistence type="predicted"/>
<dbReference type="Proteomes" id="UP000184109">
    <property type="component" value="Unassembled WGS sequence"/>
</dbReference>
<gene>
    <name evidence="6" type="ORF">SAMN05444281_1238</name>
</gene>
<dbReference type="Gene3D" id="3.30.2080.10">
    <property type="entry name" value="GH92 mannosidase domain"/>
    <property type="match status" value="1"/>
</dbReference>
<keyword evidence="3" id="KW-0106">Calcium</keyword>
<dbReference type="STRING" id="1195760.SAMN05444281_1238"/>
<dbReference type="GO" id="GO:0000224">
    <property type="term" value="F:peptide-N4-(N-acetyl-beta-glucosaminyl)asparagine amidase activity"/>
    <property type="evidence" value="ECO:0007669"/>
    <property type="project" value="TreeGrafter"/>
</dbReference>
<evidence type="ECO:0000256" key="1">
    <source>
        <dbReference type="ARBA" id="ARBA00001913"/>
    </source>
</evidence>
<accession>A0A1M5UGB8</accession>
<protein>
    <submittedName>
        <fullName evidence="6">Alpha-1,2-mannosidase, putative</fullName>
    </submittedName>
</protein>
<evidence type="ECO:0000313" key="6">
    <source>
        <dbReference type="EMBL" id="SHH61866.1"/>
    </source>
</evidence>
<dbReference type="GO" id="GO:0030246">
    <property type="term" value="F:carbohydrate binding"/>
    <property type="evidence" value="ECO:0007669"/>
    <property type="project" value="InterPro"/>
</dbReference>
<comment type="subunit">
    <text evidence="2">Monomer.</text>
</comment>
<feature type="domain" description="Glycosyl hydrolase family 92" evidence="4">
    <location>
        <begin position="270"/>
        <end position="740"/>
    </location>
</feature>
<dbReference type="FunFam" id="3.30.2080.10:FF:000001">
    <property type="entry name" value="Alpha-1,2-mannosidase subfamily"/>
    <property type="match status" value="1"/>
</dbReference>
<keyword evidence="7" id="KW-1185">Reference proteome</keyword>
<dbReference type="EMBL" id="FQXQ01000002">
    <property type="protein sequence ID" value="SHH61866.1"/>
    <property type="molecule type" value="Genomic_DNA"/>
</dbReference>
<dbReference type="Gene3D" id="1.20.1610.10">
    <property type="entry name" value="alpha-1,2-mannosidases domains"/>
    <property type="match status" value="1"/>
</dbReference>
<evidence type="ECO:0000256" key="2">
    <source>
        <dbReference type="ARBA" id="ARBA00011245"/>
    </source>
</evidence>
<dbReference type="Pfam" id="PF07971">
    <property type="entry name" value="Glyco_hydro_92"/>
    <property type="match status" value="1"/>
</dbReference>
<dbReference type="NCBIfam" id="TIGR01180">
    <property type="entry name" value="aman2_put"/>
    <property type="match status" value="1"/>
</dbReference>
<dbReference type="InterPro" id="IPR014718">
    <property type="entry name" value="GH-type_carb-bd"/>
</dbReference>
<dbReference type="PANTHER" id="PTHR12143:SF43">
    <property type="entry name" value="PUTATIVE-RELATED"/>
    <property type="match status" value="1"/>
</dbReference>
<comment type="cofactor">
    <cofactor evidence="1">
        <name>Ca(2+)</name>
        <dbReference type="ChEBI" id="CHEBI:29108"/>
    </cofactor>
</comment>
<dbReference type="Gene3D" id="2.70.98.10">
    <property type="match status" value="1"/>
</dbReference>
<dbReference type="InterPro" id="IPR005887">
    <property type="entry name" value="GH92_a_mannosidase_put"/>
</dbReference>
<name>A0A1M5UGB8_9FLAO</name>
<evidence type="ECO:0000313" key="7">
    <source>
        <dbReference type="Proteomes" id="UP000184109"/>
    </source>
</evidence>
<evidence type="ECO:0000259" key="5">
    <source>
        <dbReference type="Pfam" id="PF17678"/>
    </source>
</evidence>